<dbReference type="InterPro" id="IPR006171">
    <property type="entry name" value="TOPRIM_dom"/>
</dbReference>
<dbReference type="FunFam" id="1.10.290.10:FF:000003">
    <property type="entry name" value="DNA topoisomerase"/>
    <property type="match status" value="1"/>
</dbReference>
<keyword evidence="6" id="KW-0863">Zinc-finger</keyword>
<dbReference type="SUPFAM" id="SSF158702">
    <property type="entry name" value="Sec63 N-terminal domain-like"/>
    <property type="match status" value="1"/>
</dbReference>
<keyword evidence="8" id="KW-0460">Magnesium</keyword>
<evidence type="ECO:0000256" key="7">
    <source>
        <dbReference type="ARBA" id="ARBA00022833"/>
    </source>
</evidence>
<dbReference type="Pfam" id="PF01396">
    <property type="entry name" value="Zn_ribbon_Top1"/>
    <property type="match status" value="1"/>
</dbReference>
<evidence type="ECO:0000313" key="17">
    <source>
        <dbReference type="Proteomes" id="UP000570823"/>
    </source>
</evidence>
<dbReference type="PRINTS" id="PR00417">
    <property type="entry name" value="PRTPISMRASEI"/>
</dbReference>
<dbReference type="RefSeq" id="WP_176788008.1">
    <property type="nucleotide sequence ID" value="NZ_JABXWR010000001.1"/>
</dbReference>
<evidence type="ECO:0000313" key="16">
    <source>
        <dbReference type="EMBL" id="NVO66301.1"/>
    </source>
</evidence>
<sequence>MHLIVAEKNISARRIAAMLAGNNHVTNKKEGGVDTYAFDDTVLVGLKGHVVEVDFVEGYTNWRSEERPPRSLIDAGIVKRPTEKRIVSLLQKLAKKADLVTIATDFDTEGELIGKEAYELVRAVNKDVRILRARFSAITPQEIKRAFSELTELDFALAAAGESRQIIDLMWGASLTRFISIAARRGGANILSVGRVQSPTLAMIADREKEIESFVPQKYWMLTLDTKKDGTPLELRHTHGRFVDHDDALAARKRTTEPLTVTEVKEGVKNDRAPTPFDTTSLLVAAGRLGFSAANAMRVAEDLYMNGFISYPRTDNTVYPASLNLDEVLGVLKTTAFSGDVAWVERHRRPEPTRGKKSSTDHPPIHPTGAATPAQLGEERWKLYELVVRRFLATLSPDARWLTMKVNFDAGGEPYTVTGGQLKEEGWRRVYPYSEAAERLIPACTVGERLPILGVNLEEKETQPPPRYTQSRLIQTMEELGLGTKSTRHEVIGKLVSRRYVQGNPLRPTLVGRAVVESLEKHADTITRPDMTRTLEASMQQIKESTRTRDDVVGESRAMLHSVFDDLEAHEEQIGAEIMDRTVEERTVGPCPVCGKDLQIRQVHGASQFIGCSGYPECTFNISLPGVQWGKAIRLDQVCEQHRLNHIRLIRKGARPWDIGCPLCSHIESNAATLRLIPHMTDALLQRLHASHMYTVPDIVHSSAADLAARLSIGSEEAERLVQEANDVLDLLRRRSELKKFIRAEVPPRRGRSHAKIAQKMAAAGIDDIAALGSARVDVLKEVGLSDEETQGLRAKAQAIRSERRLREAGLPAVSVKKYLEAGIAGPEDFAALHPAYISAKSGVRVETVCKHAEAACSSAGLDTPPKITQKRLEKGREELLALPGIGEPTLEKLYRAGIVDAASLAAADPERASAASGIPAAKIRSCIASISAEDKKERVRT</sequence>
<keyword evidence="7" id="KW-0862">Zinc</keyword>
<dbReference type="GO" id="GO:0003677">
    <property type="term" value="F:DNA binding"/>
    <property type="evidence" value="ECO:0007669"/>
    <property type="project" value="UniProtKB-KW"/>
</dbReference>
<feature type="region of interest" description="Interaction with DNA" evidence="12">
    <location>
        <begin position="192"/>
        <end position="197"/>
    </location>
</feature>
<comment type="catalytic activity">
    <reaction evidence="1 12">
        <text>ATP-independent breakage of single-stranded DNA, followed by passage and rejoining.</text>
        <dbReference type="EC" id="5.6.2.1"/>
    </reaction>
</comment>
<dbReference type="InterPro" id="IPR003601">
    <property type="entry name" value="Topo_IA_2"/>
</dbReference>
<dbReference type="InterPro" id="IPR013498">
    <property type="entry name" value="Topo_IA_Znf"/>
</dbReference>
<dbReference type="Gene3D" id="2.70.20.10">
    <property type="entry name" value="Topoisomerase I, domain 3"/>
    <property type="match status" value="1"/>
</dbReference>
<comment type="subunit">
    <text evidence="12">Monomer.</text>
</comment>
<dbReference type="InterPro" id="IPR003602">
    <property type="entry name" value="Topo_IA_DNA-bd_dom"/>
</dbReference>
<comment type="similarity">
    <text evidence="3 12">Belongs to the type IA topoisomerase family.</text>
</comment>
<evidence type="ECO:0000256" key="3">
    <source>
        <dbReference type="ARBA" id="ARBA00009446"/>
    </source>
</evidence>
<evidence type="ECO:0000256" key="10">
    <source>
        <dbReference type="ARBA" id="ARBA00023125"/>
    </source>
</evidence>
<gene>
    <name evidence="12" type="primary">topA</name>
    <name evidence="16" type="ORF">HWN36_03005</name>
</gene>
<comment type="function">
    <text evidence="12">Releases the supercoiling and torsional tension of DNA, which is introduced during the DNA replication and transcription, by transiently cleaving and rejoining one strand of the DNA duplex. Introduces a single-strand break via transesterification at a target site in duplex DNA. The scissile phosphodiester is attacked by the catalytic tyrosine of the enzyme, resulting in the formation of a DNA-(5'-phosphotyrosyl)-enzyme intermediate and the expulsion of a 3'-OH DNA strand. The free DNA strand then undergoes passage around the unbroken strand, thus removing DNA supercoils. Finally, in the religation step, the DNA 3'-OH attacks the covalent intermediate to expel the active-site tyrosine and restore the DNA phosphodiester backbone.</text>
</comment>
<dbReference type="Gene3D" id="3.40.50.140">
    <property type="match status" value="1"/>
</dbReference>
<dbReference type="Gene3D" id="1.10.460.10">
    <property type="entry name" value="Topoisomerase I, domain 2"/>
    <property type="match status" value="1"/>
</dbReference>
<feature type="active site" description="O-(5'-phospho-DNA)-tyrosine intermediate" evidence="12">
    <location>
        <position position="311"/>
    </location>
</feature>
<dbReference type="InterPro" id="IPR013497">
    <property type="entry name" value="Topo_IA_cen"/>
</dbReference>
<dbReference type="EC" id="5.6.2.1" evidence="12"/>
<dbReference type="InterPro" id="IPR000380">
    <property type="entry name" value="Topo_IA"/>
</dbReference>
<dbReference type="SUPFAM" id="SSF56712">
    <property type="entry name" value="Prokaryotic type I DNA topoisomerase"/>
    <property type="match status" value="1"/>
</dbReference>
<dbReference type="GO" id="GO:0008270">
    <property type="term" value="F:zinc ion binding"/>
    <property type="evidence" value="ECO:0007669"/>
    <property type="project" value="UniProtKB-KW"/>
</dbReference>
<dbReference type="SMART" id="SM00436">
    <property type="entry name" value="TOP1Bc"/>
    <property type="match status" value="1"/>
</dbReference>
<keyword evidence="9 12" id="KW-0799">Topoisomerase</keyword>
<dbReference type="GO" id="GO:0006281">
    <property type="term" value="P:DNA repair"/>
    <property type="evidence" value="ECO:0007669"/>
    <property type="project" value="TreeGrafter"/>
</dbReference>
<dbReference type="GO" id="GO:0005694">
    <property type="term" value="C:chromosome"/>
    <property type="evidence" value="ECO:0007669"/>
    <property type="project" value="InterPro"/>
</dbReference>
<feature type="region of interest" description="Disordered" evidence="13">
    <location>
        <begin position="347"/>
        <end position="372"/>
    </location>
</feature>
<evidence type="ECO:0000256" key="13">
    <source>
        <dbReference type="SAM" id="MobiDB-lite"/>
    </source>
</evidence>
<organism evidence="16 17">
    <name type="scientific">Methanofollis tationis</name>
    <dbReference type="NCBI Taxonomy" id="81417"/>
    <lineage>
        <taxon>Archaea</taxon>
        <taxon>Methanobacteriati</taxon>
        <taxon>Methanobacteriota</taxon>
        <taxon>Stenosarchaea group</taxon>
        <taxon>Methanomicrobia</taxon>
        <taxon>Methanomicrobiales</taxon>
        <taxon>Methanomicrobiaceae</taxon>
        <taxon>Methanofollis</taxon>
    </lineage>
</organism>
<evidence type="ECO:0000256" key="5">
    <source>
        <dbReference type="ARBA" id="ARBA00022737"/>
    </source>
</evidence>
<evidence type="ECO:0000256" key="8">
    <source>
        <dbReference type="ARBA" id="ARBA00022842"/>
    </source>
</evidence>
<evidence type="ECO:0000256" key="4">
    <source>
        <dbReference type="ARBA" id="ARBA00022723"/>
    </source>
</evidence>
<evidence type="ECO:0000259" key="15">
    <source>
        <dbReference type="PROSITE" id="PS52039"/>
    </source>
</evidence>
<dbReference type="Pfam" id="PF01131">
    <property type="entry name" value="Topoisom_bac"/>
    <property type="match status" value="1"/>
</dbReference>
<feature type="site" description="Interaction with DNA" evidence="12">
    <location>
        <position position="164"/>
    </location>
</feature>
<dbReference type="InterPro" id="IPR034144">
    <property type="entry name" value="TOPRIM_TopoIII"/>
</dbReference>
<feature type="site" description="Interaction with DNA" evidence="12">
    <location>
        <position position="168"/>
    </location>
</feature>
<name>A0A7K4HM05_9EURY</name>
<dbReference type="GO" id="GO:0006265">
    <property type="term" value="P:DNA topological change"/>
    <property type="evidence" value="ECO:0007669"/>
    <property type="project" value="UniProtKB-UniRule"/>
</dbReference>
<dbReference type="Pfam" id="PF01751">
    <property type="entry name" value="Toprim"/>
    <property type="match status" value="1"/>
</dbReference>
<dbReference type="SMART" id="SM00493">
    <property type="entry name" value="TOPRIM"/>
    <property type="match status" value="1"/>
</dbReference>
<evidence type="ECO:0000256" key="11">
    <source>
        <dbReference type="ARBA" id="ARBA00023235"/>
    </source>
</evidence>
<accession>A0A7K4HM05</accession>
<keyword evidence="4" id="KW-0479">Metal-binding</keyword>
<dbReference type="PANTHER" id="PTHR11390:SF26">
    <property type="entry name" value="DNA TOPOISOMERASE 1"/>
    <property type="match status" value="1"/>
</dbReference>
<dbReference type="InterPro" id="IPR023406">
    <property type="entry name" value="Topo_IA_AS"/>
</dbReference>
<dbReference type="InterPro" id="IPR023405">
    <property type="entry name" value="Topo_IA_core_domain"/>
</dbReference>
<feature type="domain" description="Topo IA-type catalytic" evidence="15">
    <location>
        <begin position="154"/>
        <end position="564"/>
    </location>
</feature>
<proteinExistence type="inferred from homology"/>
<dbReference type="GO" id="GO:0006310">
    <property type="term" value="P:DNA recombination"/>
    <property type="evidence" value="ECO:0007669"/>
    <property type="project" value="TreeGrafter"/>
</dbReference>
<dbReference type="AlphaFoldDB" id="A0A7K4HM05"/>
<feature type="compositionally biased region" description="Basic and acidic residues" evidence="13">
    <location>
        <begin position="347"/>
        <end position="364"/>
    </location>
</feature>
<dbReference type="PROSITE" id="PS52039">
    <property type="entry name" value="TOPO_IA_2"/>
    <property type="match status" value="1"/>
</dbReference>
<dbReference type="InterPro" id="IPR013826">
    <property type="entry name" value="Topo_IA_cen_sub3"/>
</dbReference>
<evidence type="ECO:0000259" key="14">
    <source>
        <dbReference type="PROSITE" id="PS50880"/>
    </source>
</evidence>
<dbReference type="PROSITE" id="PS00396">
    <property type="entry name" value="TOPO_IA_1"/>
    <property type="match status" value="1"/>
</dbReference>
<dbReference type="Proteomes" id="UP000570823">
    <property type="component" value="Unassembled WGS sequence"/>
</dbReference>
<dbReference type="CDD" id="cd00186">
    <property type="entry name" value="TOP1Ac"/>
    <property type="match status" value="1"/>
</dbReference>
<dbReference type="NCBIfam" id="NF005555">
    <property type="entry name" value="PRK07220.1"/>
    <property type="match status" value="1"/>
</dbReference>
<dbReference type="PANTHER" id="PTHR11390">
    <property type="entry name" value="PROKARYOTIC DNA TOPOISOMERASE"/>
    <property type="match status" value="1"/>
</dbReference>
<comment type="cofactor">
    <cofactor evidence="2">
        <name>Mg(2+)</name>
        <dbReference type="ChEBI" id="CHEBI:18420"/>
    </cofactor>
</comment>
<protein>
    <recommendedName>
        <fullName evidence="12">DNA topoisomerase 1</fullName>
        <ecNumber evidence="12">5.6.2.1</ecNumber>
    </recommendedName>
    <alternativeName>
        <fullName evidence="12">DNA topoisomerase I</fullName>
    </alternativeName>
</protein>
<dbReference type="NCBIfam" id="NF011532">
    <property type="entry name" value="PRK14973.1"/>
    <property type="match status" value="1"/>
</dbReference>
<feature type="domain" description="Toprim" evidence="14">
    <location>
        <begin position="1"/>
        <end position="136"/>
    </location>
</feature>
<keyword evidence="17" id="KW-1185">Reference proteome</keyword>
<dbReference type="Gene3D" id="3.30.65.10">
    <property type="entry name" value="Bacterial Topoisomerase I, domain 1"/>
    <property type="match status" value="1"/>
</dbReference>
<comment type="caution">
    <text evidence="12">Lacks conserved residue(s) required for the propagation of feature annotation.</text>
</comment>
<dbReference type="InterPro" id="IPR013824">
    <property type="entry name" value="Topo_IA_cen_sub1"/>
</dbReference>
<evidence type="ECO:0000256" key="12">
    <source>
        <dbReference type="HAMAP-Rule" id="MF_00952"/>
    </source>
</evidence>
<evidence type="ECO:0000256" key="2">
    <source>
        <dbReference type="ARBA" id="ARBA00001946"/>
    </source>
</evidence>
<dbReference type="GO" id="GO:0003917">
    <property type="term" value="F:DNA topoisomerase type I (single strand cut, ATP-independent) activity"/>
    <property type="evidence" value="ECO:0007669"/>
    <property type="project" value="UniProtKB-UniRule"/>
</dbReference>
<dbReference type="InterPro" id="IPR013825">
    <property type="entry name" value="Topo_IA_cen_sub2"/>
</dbReference>
<dbReference type="EMBL" id="JABXWR010000001">
    <property type="protein sequence ID" value="NVO66301.1"/>
    <property type="molecule type" value="Genomic_DNA"/>
</dbReference>
<dbReference type="Pfam" id="PF14520">
    <property type="entry name" value="HHH_5"/>
    <property type="match status" value="1"/>
</dbReference>
<feature type="site" description="Interaction with DNA" evidence="12">
    <location>
        <position position="313"/>
    </location>
</feature>
<dbReference type="InterPro" id="IPR028612">
    <property type="entry name" value="Topoisom_1_IA"/>
</dbReference>
<keyword evidence="5" id="KW-0677">Repeat</keyword>
<dbReference type="CDD" id="cd03362">
    <property type="entry name" value="TOPRIM_TopoIA_TopoIII"/>
    <property type="match status" value="1"/>
</dbReference>
<dbReference type="HAMAP" id="MF_00952">
    <property type="entry name" value="Topoisom_1_prok"/>
    <property type="match status" value="1"/>
</dbReference>
<evidence type="ECO:0000256" key="1">
    <source>
        <dbReference type="ARBA" id="ARBA00000213"/>
    </source>
</evidence>
<dbReference type="Gene3D" id="1.10.290.10">
    <property type="entry name" value="Topoisomerase I, domain 4"/>
    <property type="match status" value="1"/>
</dbReference>
<evidence type="ECO:0000256" key="9">
    <source>
        <dbReference type="ARBA" id="ARBA00023029"/>
    </source>
</evidence>
<dbReference type="SMART" id="SM00437">
    <property type="entry name" value="TOP1Ac"/>
    <property type="match status" value="1"/>
</dbReference>
<dbReference type="Gene3D" id="1.10.150.20">
    <property type="entry name" value="5' to 3' exonuclease, C-terminal subdomain"/>
    <property type="match status" value="1"/>
</dbReference>
<feature type="site" description="Interaction with DNA" evidence="12">
    <location>
        <position position="498"/>
    </location>
</feature>
<keyword evidence="11 12" id="KW-0413">Isomerase</keyword>
<evidence type="ECO:0000256" key="6">
    <source>
        <dbReference type="ARBA" id="ARBA00022771"/>
    </source>
</evidence>
<reference evidence="16 17" key="1">
    <citation type="submission" date="2020-06" db="EMBL/GenBank/DDBJ databases">
        <title>Methanofollis fontis sp. nov., a methanogen isolated from marine sediments near a cold seep at Four-Way Closure Ridge offshore southwestern Taiwan.</title>
        <authorList>
            <person name="Chen S.-C."/>
            <person name="Teng N.-H."/>
            <person name="Lin Y.-S."/>
            <person name="Lai M.-C."/>
            <person name="Chen H.-H."/>
            <person name="Wang C.-C."/>
        </authorList>
    </citation>
    <scope>NUCLEOTIDE SEQUENCE [LARGE SCALE GENOMIC DNA]</scope>
    <source>
        <strain evidence="16 17">DSM 2702</strain>
    </source>
</reference>
<feature type="site" description="Interaction with DNA" evidence="12">
    <location>
        <position position="49"/>
    </location>
</feature>
<keyword evidence="10 12" id="KW-0238">DNA-binding</keyword>
<dbReference type="PROSITE" id="PS50880">
    <property type="entry name" value="TOPRIM"/>
    <property type="match status" value="1"/>
</dbReference>
<comment type="caution">
    <text evidence="16">The sequence shown here is derived from an EMBL/GenBank/DDBJ whole genome shotgun (WGS) entry which is preliminary data.</text>
</comment>